<evidence type="ECO:0000313" key="1">
    <source>
        <dbReference type="EMBL" id="CAG8784071.1"/>
    </source>
</evidence>
<accession>A0A9N9JID1</accession>
<dbReference type="Proteomes" id="UP000789405">
    <property type="component" value="Unassembled WGS sequence"/>
</dbReference>
<keyword evidence="2" id="KW-1185">Reference proteome</keyword>
<name>A0A9N9JID1_9GLOM</name>
<protein>
    <submittedName>
        <fullName evidence="1">12567_t:CDS:1</fullName>
    </submittedName>
</protein>
<dbReference type="OrthoDB" id="2439586at2759"/>
<comment type="caution">
    <text evidence="1">The sequence shown here is derived from an EMBL/GenBank/DDBJ whole genome shotgun (WGS) entry which is preliminary data.</text>
</comment>
<dbReference type="AlphaFoldDB" id="A0A9N9JID1"/>
<gene>
    <name evidence="1" type="ORF">DERYTH_LOCUS20035</name>
</gene>
<organism evidence="1 2">
    <name type="scientific">Dentiscutata erythropus</name>
    <dbReference type="NCBI Taxonomy" id="1348616"/>
    <lineage>
        <taxon>Eukaryota</taxon>
        <taxon>Fungi</taxon>
        <taxon>Fungi incertae sedis</taxon>
        <taxon>Mucoromycota</taxon>
        <taxon>Glomeromycotina</taxon>
        <taxon>Glomeromycetes</taxon>
        <taxon>Diversisporales</taxon>
        <taxon>Gigasporaceae</taxon>
        <taxon>Dentiscutata</taxon>
    </lineage>
</organism>
<feature type="non-terminal residue" evidence="1">
    <location>
        <position position="81"/>
    </location>
</feature>
<reference evidence="1" key="1">
    <citation type="submission" date="2021-06" db="EMBL/GenBank/DDBJ databases">
        <authorList>
            <person name="Kallberg Y."/>
            <person name="Tangrot J."/>
            <person name="Rosling A."/>
        </authorList>
    </citation>
    <scope>NUCLEOTIDE SEQUENCE</scope>
    <source>
        <strain evidence="1">MA453B</strain>
    </source>
</reference>
<proteinExistence type="predicted"/>
<dbReference type="EMBL" id="CAJVPY010022937">
    <property type="protein sequence ID" value="CAG8784071.1"/>
    <property type="molecule type" value="Genomic_DNA"/>
</dbReference>
<sequence length="81" mass="9276">IQKIYNQWFDKGIKEYTKAGKLKHPSYSLVANWCCGISNAMDRAEDDLIFAFTRINNIMNPGQGGSEMNIKYKLVIAIEME</sequence>
<evidence type="ECO:0000313" key="2">
    <source>
        <dbReference type="Proteomes" id="UP000789405"/>
    </source>
</evidence>